<keyword evidence="2" id="KW-0863">Zinc-finger</keyword>
<evidence type="ECO:0000256" key="1">
    <source>
        <dbReference type="ARBA" id="ARBA00022723"/>
    </source>
</evidence>
<protein>
    <recommendedName>
        <fullName evidence="7">RING-type domain-containing protein</fullName>
    </recommendedName>
</protein>
<dbReference type="EMBL" id="WIUZ02000056">
    <property type="protein sequence ID" value="KAF9777274.1"/>
    <property type="molecule type" value="Genomic_DNA"/>
</dbReference>
<keyword evidence="3" id="KW-0862">Zinc</keyword>
<accession>A0A9P6H198</accession>
<evidence type="ECO:0000256" key="3">
    <source>
        <dbReference type="ARBA" id="ARBA00022833"/>
    </source>
</evidence>
<dbReference type="InterPro" id="IPR013083">
    <property type="entry name" value="Znf_RING/FYVE/PHD"/>
</dbReference>
<dbReference type="PROSITE" id="PS00518">
    <property type="entry name" value="ZF_RING_1"/>
    <property type="match status" value="1"/>
</dbReference>
<feature type="region of interest" description="Disordered" evidence="4">
    <location>
        <begin position="1"/>
        <end position="39"/>
    </location>
</feature>
<dbReference type="SUPFAM" id="SSF57850">
    <property type="entry name" value="RING/U-box"/>
    <property type="match status" value="1"/>
</dbReference>
<keyword evidence="6" id="KW-1185">Reference proteome</keyword>
<dbReference type="InterPro" id="IPR017907">
    <property type="entry name" value="Znf_RING_CS"/>
</dbReference>
<dbReference type="AlphaFoldDB" id="A0A9P6H198"/>
<name>A0A9P6H198_9AGAM</name>
<comment type="caution">
    <text evidence="5">The sequence shown here is derived from an EMBL/GenBank/DDBJ whole genome shotgun (WGS) entry which is preliminary data.</text>
</comment>
<gene>
    <name evidence="5" type="ORF">BJ322DRAFT_1115145</name>
</gene>
<keyword evidence="1" id="KW-0479">Metal-binding</keyword>
<reference evidence="5" key="2">
    <citation type="submission" date="2020-11" db="EMBL/GenBank/DDBJ databases">
        <authorList>
            <consortium name="DOE Joint Genome Institute"/>
            <person name="Kuo A."/>
            <person name="Miyauchi S."/>
            <person name="Kiss E."/>
            <person name="Drula E."/>
            <person name="Kohler A."/>
            <person name="Sanchez-Garcia M."/>
            <person name="Andreopoulos B."/>
            <person name="Barry K.W."/>
            <person name="Bonito G."/>
            <person name="Buee M."/>
            <person name="Carver A."/>
            <person name="Chen C."/>
            <person name="Cichocki N."/>
            <person name="Clum A."/>
            <person name="Culley D."/>
            <person name="Crous P.W."/>
            <person name="Fauchery L."/>
            <person name="Girlanda M."/>
            <person name="Hayes R."/>
            <person name="Keri Z."/>
            <person name="Labutti K."/>
            <person name="Lipzen A."/>
            <person name="Lombard V."/>
            <person name="Magnuson J."/>
            <person name="Maillard F."/>
            <person name="Morin E."/>
            <person name="Murat C."/>
            <person name="Nolan M."/>
            <person name="Ohm R."/>
            <person name="Pangilinan J."/>
            <person name="Pereira M."/>
            <person name="Perotto S."/>
            <person name="Peter M."/>
            <person name="Riley R."/>
            <person name="Sitrit Y."/>
            <person name="Stielow B."/>
            <person name="Szollosi G."/>
            <person name="Zifcakova L."/>
            <person name="Stursova M."/>
            <person name="Spatafora J.W."/>
            <person name="Tedersoo L."/>
            <person name="Vaario L.-M."/>
            <person name="Yamada A."/>
            <person name="Yan M."/>
            <person name="Wang P."/>
            <person name="Xu J."/>
            <person name="Bruns T."/>
            <person name="Baldrian P."/>
            <person name="Vilgalys R."/>
            <person name="Henrissat B."/>
            <person name="Grigoriev I.V."/>
            <person name="Hibbett D."/>
            <person name="Nagy L.G."/>
            <person name="Martin F.M."/>
        </authorList>
    </citation>
    <scope>NUCLEOTIDE SEQUENCE</scope>
    <source>
        <strain evidence="5">UH-Tt-Lm1</strain>
    </source>
</reference>
<sequence>MARTKQLRRRFEDSVKISSDEDDPQPPPESPLKWSGDPLSAESNYVAQSYEKDDEIKKLRKIVDEIEEELICELCKLRMWLPYRWLQSTPVYLSSSLMKFRLTECGHVFCLGCLLTSFDDIHTRFLNANPGYTPLSLSFKEALREPLKFPSVCYEAHVHMAKSPHPEYTCPSCQNAVTRRPVEELKVKKLVMCLSSVQGIKPPQSTITAGTDKLPFEGYHFL</sequence>
<reference evidence="5" key="1">
    <citation type="journal article" date="2020" name="Nat. Commun.">
        <title>Large-scale genome sequencing of mycorrhizal fungi provides insights into the early evolution of symbiotic traits.</title>
        <authorList>
            <person name="Miyauchi S."/>
            <person name="Kiss E."/>
            <person name="Kuo A."/>
            <person name="Drula E."/>
            <person name="Kohler A."/>
            <person name="Sanchez-Garcia M."/>
            <person name="Morin E."/>
            <person name="Andreopoulos B."/>
            <person name="Barry K.W."/>
            <person name="Bonito G."/>
            <person name="Buee M."/>
            <person name="Carver A."/>
            <person name="Chen C."/>
            <person name="Cichocki N."/>
            <person name="Clum A."/>
            <person name="Culley D."/>
            <person name="Crous P.W."/>
            <person name="Fauchery L."/>
            <person name="Girlanda M."/>
            <person name="Hayes R.D."/>
            <person name="Keri Z."/>
            <person name="LaButti K."/>
            <person name="Lipzen A."/>
            <person name="Lombard V."/>
            <person name="Magnuson J."/>
            <person name="Maillard F."/>
            <person name="Murat C."/>
            <person name="Nolan M."/>
            <person name="Ohm R.A."/>
            <person name="Pangilinan J."/>
            <person name="Pereira M.F."/>
            <person name="Perotto S."/>
            <person name="Peter M."/>
            <person name="Pfister S."/>
            <person name="Riley R."/>
            <person name="Sitrit Y."/>
            <person name="Stielow J.B."/>
            <person name="Szollosi G."/>
            <person name="Zifcakova L."/>
            <person name="Stursova M."/>
            <person name="Spatafora J.W."/>
            <person name="Tedersoo L."/>
            <person name="Vaario L.M."/>
            <person name="Yamada A."/>
            <person name="Yan M."/>
            <person name="Wang P."/>
            <person name="Xu J."/>
            <person name="Bruns T."/>
            <person name="Baldrian P."/>
            <person name="Vilgalys R."/>
            <person name="Dunand C."/>
            <person name="Henrissat B."/>
            <person name="Grigoriev I.V."/>
            <person name="Hibbett D."/>
            <person name="Nagy L.G."/>
            <person name="Martin F.M."/>
        </authorList>
    </citation>
    <scope>NUCLEOTIDE SEQUENCE</scope>
    <source>
        <strain evidence="5">UH-Tt-Lm1</strain>
    </source>
</reference>
<evidence type="ECO:0000313" key="6">
    <source>
        <dbReference type="Proteomes" id="UP000736335"/>
    </source>
</evidence>
<dbReference type="GO" id="GO:0008270">
    <property type="term" value="F:zinc ion binding"/>
    <property type="evidence" value="ECO:0007669"/>
    <property type="project" value="UniProtKB-KW"/>
</dbReference>
<proteinExistence type="predicted"/>
<evidence type="ECO:0000256" key="4">
    <source>
        <dbReference type="SAM" id="MobiDB-lite"/>
    </source>
</evidence>
<feature type="compositionally biased region" description="Basic and acidic residues" evidence="4">
    <location>
        <begin position="9"/>
        <end position="19"/>
    </location>
</feature>
<evidence type="ECO:0000313" key="5">
    <source>
        <dbReference type="EMBL" id="KAF9777274.1"/>
    </source>
</evidence>
<organism evidence="5 6">
    <name type="scientific">Thelephora terrestris</name>
    <dbReference type="NCBI Taxonomy" id="56493"/>
    <lineage>
        <taxon>Eukaryota</taxon>
        <taxon>Fungi</taxon>
        <taxon>Dikarya</taxon>
        <taxon>Basidiomycota</taxon>
        <taxon>Agaricomycotina</taxon>
        <taxon>Agaricomycetes</taxon>
        <taxon>Thelephorales</taxon>
        <taxon>Thelephoraceae</taxon>
        <taxon>Thelephora</taxon>
    </lineage>
</organism>
<evidence type="ECO:0000256" key="2">
    <source>
        <dbReference type="ARBA" id="ARBA00022771"/>
    </source>
</evidence>
<evidence type="ECO:0008006" key="7">
    <source>
        <dbReference type="Google" id="ProtNLM"/>
    </source>
</evidence>
<dbReference type="Proteomes" id="UP000736335">
    <property type="component" value="Unassembled WGS sequence"/>
</dbReference>
<dbReference type="OrthoDB" id="3219336at2759"/>
<dbReference type="Gene3D" id="3.30.40.10">
    <property type="entry name" value="Zinc/RING finger domain, C3HC4 (zinc finger)"/>
    <property type="match status" value="1"/>
</dbReference>